<dbReference type="InterPro" id="IPR036397">
    <property type="entry name" value="RNaseH_sf"/>
</dbReference>
<evidence type="ECO:0000313" key="2">
    <source>
        <dbReference type="Proteomes" id="UP000053825"/>
    </source>
</evidence>
<name>A0A0L7QZQ1_9HYME</name>
<feature type="non-terminal residue" evidence="1">
    <location>
        <position position="1"/>
    </location>
</feature>
<gene>
    <name evidence="1" type="ORF">WH47_02352</name>
</gene>
<dbReference type="STRING" id="597456.A0A0L7QZQ1"/>
<dbReference type="Gene3D" id="3.30.420.10">
    <property type="entry name" value="Ribonuclease H-like superfamily/Ribonuclease H"/>
    <property type="match status" value="1"/>
</dbReference>
<organism evidence="1 2">
    <name type="scientific">Habropoda laboriosa</name>
    <dbReference type="NCBI Taxonomy" id="597456"/>
    <lineage>
        <taxon>Eukaryota</taxon>
        <taxon>Metazoa</taxon>
        <taxon>Ecdysozoa</taxon>
        <taxon>Arthropoda</taxon>
        <taxon>Hexapoda</taxon>
        <taxon>Insecta</taxon>
        <taxon>Pterygota</taxon>
        <taxon>Neoptera</taxon>
        <taxon>Endopterygota</taxon>
        <taxon>Hymenoptera</taxon>
        <taxon>Apocrita</taxon>
        <taxon>Aculeata</taxon>
        <taxon>Apoidea</taxon>
        <taxon>Anthophila</taxon>
        <taxon>Apidae</taxon>
        <taxon>Habropoda</taxon>
    </lineage>
</organism>
<protein>
    <submittedName>
        <fullName evidence="1">Uncharacterized protein</fullName>
    </submittedName>
</protein>
<keyword evidence="2" id="KW-1185">Reference proteome</keyword>
<proteinExistence type="predicted"/>
<reference evidence="1 2" key="1">
    <citation type="submission" date="2015-07" db="EMBL/GenBank/DDBJ databases">
        <title>The genome of Habropoda laboriosa.</title>
        <authorList>
            <person name="Pan H."/>
            <person name="Kapheim K."/>
        </authorList>
    </citation>
    <scope>NUCLEOTIDE SEQUENCE [LARGE SCALE GENOMIC DNA]</scope>
    <source>
        <strain evidence="1">0110345459</strain>
    </source>
</reference>
<dbReference type="AlphaFoldDB" id="A0A0L7QZQ1"/>
<dbReference type="PANTHER" id="PTHR47326">
    <property type="entry name" value="TRANSPOSABLE ELEMENT TC3 TRANSPOSASE-LIKE PROTEIN"/>
    <property type="match status" value="1"/>
</dbReference>
<dbReference type="GO" id="GO:0003676">
    <property type="term" value="F:nucleic acid binding"/>
    <property type="evidence" value="ECO:0007669"/>
    <property type="project" value="InterPro"/>
</dbReference>
<evidence type="ECO:0000313" key="1">
    <source>
        <dbReference type="EMBL" id="KOC64031.1"/>
    </source>
</evidence>
<dbReference type="Proteomes" id="UP000053825">
    <property type="component" value="Unassembled WGS sequence"/>
</dbReference>
<dbReference type="PANTHER" id="PTHR47326:SF1">
    <property type="entry name" value="HTH PSQ-TYPE DOMAIN-CONTAINING PROTEIN"/>
    <property type="match status" value="1"/>
</dbReference>
<dbReference type="EMBL" id="KQ414680">
    <property type="protein sequence ID" value="KOC64031.1"/>
    <property type="molecule type" value="Genomic_DNA"/>
</dbReference>
<sequence>SWPPRSPDLSPLDHFLWGTLKKVYREPPTTVEDMQEQIRAACATLASGTIHGDICSAYGYSIHISLLDIDSDITQKM</sequence>
<accession>A0A0L7QZQ1</accession>